<dbReference type="STRING" id="154538.A0A1M2VXV9"/>
<feature type="domain" description="Major facilitator superfamily (MFS) profile" evidence="10">
    <location>
        <begin position="88"/>
        <end position="524"/>
    </location>
</feature>
<feature type="transmembrane region" description="Helical" evidence="9">
    <location>
        <begin position="127"/>
        <end position="148"/>
    </location>
</feature>
<keyword evidence="6 9" id="KW-0472">Membrane</keyword>
<gene>
    <name evidence="11" type="ORF">TRAPUB_11026</name>
</gene>
<dbReference type="Proteomes" id="UP000184267">
    <property type="component" value="Unassembled WGS sequence"/>
</dbReference>
<feature type="transmembrane region" description="Helical" evidence="9">
    <location>
        <begin position="405"/>
        <end position="426"/>
    </location>
</feature>
<dbReference type="InterPro" id="IPR036259">
    <property type="entry name" value="MFS_trans_sf"/>
</dbReference>
<dbReference type="SUPFAM" id="SSF103473">
    <property type="entry name" value="MFS general substrate transporter"/>
    <property type="match status" value="1"/>
</dbReference>
<sequence length="572" mass="62604">MPLSNSDTGSQESSSSYIYSAGPSSGAYTSKNVMPGSKDSVAAHIDSVEFAYTPSNEDKESTPEEQPWRAAETKVNPLRRSFLKSYGCLFVAYSCSATNGFDANTFGGLSAIDTFVSYFGITPENQGLVAALYVIGNVAGCLFAGPCADCYGRRFGMAVGSTVCIVGAVMQATAHNLGTLMGGRFILGLGAVLVQTAGPAYVVEMAYPRYRGVLTGAYQACFFLGTIVSTWLEYGLNFIVGTPQWTWRLPLAVQAFPSVLVLAFVWFIPETPRWYMGQGRVDKAREILVKYHGDGDANSSIVAIELEEMQQAISPDGSDKRWWDFRELFNSRSARYRTFLVACIAFFGQWDLPPTSYYFPLMAKTAGITSERTQLLLNALQTPIMMAAALSGLRWQDRIGRRKLLIASSTGMAISVAVITACTAQQAGRPVVGGVGIAFVYVFLVVFAFAWTPAQSLYPTEVLAYNTRAKGLAFMNLLVNIASVFNTYVPPVAISRAGWRFYIFYILWDALGALVIYLTFVETKGRNLEVIDHIFEAENPKKASLQVQTELNLERSGALRPEDAKREYGGII</sequence>
<dbReference type="InterPro" id="IPR050360">
    <property type="entry name" value="MFS_Sugar_Transporters"/>
</dbReference>
<feature type="transmembrane region" description="Helical" evidence="9">
    <location>
        <begin position="155"/>
        <end position="173"/>
    </location>
</feature>
<dbReference type="OMA" id="FAGPCAD"/>
<reference evidence="11 12" key="1">
    <citation type="submission" date="2016-10" db="EMBL/GenBank/DDBJ databases">
        <title>Genome sequence of the basidiomycete white-rot fungus Trametes pubescens.</title>
        <authorList>
            <person name="Makela M.R."/>
            <person name="Granchi Z."/>
            <person name="Peng M."/>
            <person name="De Vries R.P."/>
            <person name="Grigoriev I."/>
            <person name="Riley R."/>
            <person name="Hilden K."/>
        </authorList>
    </citation>
    <scope>NUCLEOTIDE SEQUENCE [LARGE SCALE GENOMIC DNA]</scope>
    <source>
        <strain evidence="11 12">FBCC735</strain>
    </source>
</reference>
<evidence type="ECO:0000256" key="9">
    <source>
        <dbReference type="SAM" id="Phobius"/>
    </source>
</evidence>
<feature type="transmembrane region" description="Helical" evidence="9">
    <location>
        <begin position="185"/>
        <end position="203"/>
    </location>
</feature>
<evidence type="ECO:0000313" key="11">
    <source>
        <dbReference type="EMBL" id="OJT12437.1"/>
    </source>
</evidence>
<dbReference type="GO" id="GO:0016020">
    <property type="term" value="C:membrane"/>
    <property type="evidence" value="ECO:0007669"/>
    <property type="project" value="UniProtKB-SubCell"/>
</dbReference>
<evidence type="ECO:0000256" key="1">
    <source>
        <dbReference type="ARBA" id="ARBA00004141"/>
    </source>
</evidence>
<keyword evidence="3 8" id="KW-0813">Transport</keyword>
<dbReference type="EMBL" id="MNAD01000488">
    <property type="protein sequence ID" value="OJT12437.1"/>
    <property type="molecule type" value="Genomic_DNA"/>
</dbReference>
<dbReference type="PROSITE" id="PS50850">
    <property type="entry name" value="MFS"/>
    <property type="match status" value="1"/>
</dbReference>
<protein>
    <submittedName>
        <fullName evidence="11">Lactose permease</fullName>
    </submittedName>
</protein>
<organism evidence="11 12">
    <name type="scientific">Trametes pubescens</name>
    <name type="common">White-rot fungus</name>
    <dbReference type="NCBI Taxonomy" id="154538"/>
    <lineage>
        <taxon>Eukaryota</taxon>
        <taxon>Fungi</taxon>
        <taxon>Dikarya</taxon>
        <taxon>Basidiomycota</taxon>
        <taxon>Agaricomycotina</taxon>
        <taxon>Agaricomycetes</taxon>
        <taxon>Polyporales</taxon>
        <taxon>Polyporaceae</taxon>
        <taxon>Trametes</taxon>
    </lineage>
</organism>
<comment type="subcellular location">
    <subcellularLocation>
        <location evidence="1">Membrane</location>
        <topology evidence="1">Multi-pass membrane protein</topology>
    </subcellularLocation>
</comment>
<dbReference type="PROSITE" id="PS00216">
    <property type="entry name" value="SUGAR_TRANSPORT_1"/>
    <property type="match status" value="1"/>
</dbReference>
<evidence type="ECO:0000259" key="10">
    <source>
        <dbReference type="PROSITE" id="PS50850"/>
    </source>
</evidence>
<feature type="transmembrane region" description="Helical" evidence="9">
    <location>
        <begin position="432"/>
        <end position="451"/>
    </location>
</feature>
<feature type="transmembrane region" description="Helical" evidence="9">
    <location>
        <begin position="251"/>
        <end position="268"/>
    </location>
</feature>
<accession>A0A1M2VXV9</accession>
<dbReference type="Gene3D" id="1.20.1250.20">
    <property type="entry name" value="MFS general substrate transporter like domains"/>
    <property type="match status" value="1"/>
</dbReference>
<dbReference type="GO" id="GO:0005351">
    <property type="term" value="F:carbohydrate:proton symporter activity"/>
    <property type="evidence" value="ECO:0007669"/>
    <property type="project" value="TreeGrafter"/>
</dbReference>
<evidence type="ECO:0000256" key="3">
    <source>
        <dbReference type="ARBA" id="ARBA00022448"/>
    </source>
</evidence>
<feature type="transmembrane region" description="Helical" evidence="9">
    <location>
        <begin position="472"/>
        <end position="489"/>
    </location>
</feature>
<evidence type="ECO:0000256" key="7">
    <source>
        <dbReference type="ARBA" id="ARBA00049119"/>
    </source>
</evidence>
<dbReference type="OrthoDB" id="6133115at2759"/>
<dbReference type="NCBIfam" id="TIGR00879">
    <property type="entry name" value="SP"/>
    <property type="match status" value="1"/>
</dbReference>
<keyword evidence="12" id="KW-1185">Reference proteome</keyword>
<proteinExistence type="inferred from homology"/>
<comment type="caution">
    <text evidence="11">The sequence shown here is derived from an EMBL/GenBank/DDBJ whole genome shotgun (WGS) entry which is preliminary data.</text>
</comment>
<evidence type="ECO:0000256" key="5">
    <source>
        <dbReference type="ARBA" id="ARBA00022989"/>
    </source>
</evidence>
<evidence type="ECO:0000256" key="4">
    <source>
        <dbReference type="ARBA" id="ARBA00022692"/>
    </source>
</evidence>
<keyword evidence="4 9" id="KW-0812">Transmembrane</keyword>
<dbReference type="Pfam" id="PF00083">
    <property type="entry name" value="Sugar_tr"/>
    <property type="match status" value="1"/>
</dbReference>
<dbReference type="InterPro" id="IPR005829">
    <property type="entry name" value="Sugar_transporter_CS"/>
</dbReference>
<evidence type="ECO:0000256" key="2">
    <source>
        <dbReference type="ARBA" id="ARBA00010992"/>
    </source>
</evidence>
<dbReference type="FunFam" id="1.20.1250.20:FF:000134">
    <property type="entry name" value="MFS sugar transporter protein"/>
    <property type="match status" value="1"/>
</dbReference>
<feature type="transmembrane region" description="Helical" evidence="9">
    <location>
        <begin position="336"/>
        <end position="353"/>
    </location>
</feature>
<feature type="transmembrane region" description="Helical" evidence="9">
    <location>
        <begin position="210"/>
        <end position="231"/>
    </location>
</feature>
<keyword evidence="5 9" id="KW-1133">Transmembrane helix</keyword>
<dbReference type="PANTHER" id="PTHR48022:SF79">
    <property type="entry name" value="LACTOSE PERMEASE, PUTATIVE (AFU_ORTHOLOGUE AFUA_6G01860)-RELATED"/>
    <property type="match status" value="1"/>
</dbReference>
<evidence type="ECO:0000256" key="8">
    <source>
        <dbReference type="RuleBase" id="RU003346"/>
    </source>
</evidence>
<dbReference type="InterPro" id="IPR005828">
    <property type="entry name" value="MFS_sugar_transport-like"/>
</dbReference>
<comment type="catalytic activity">
    <reaction evidence="7">
        <text>myo-inositol(out) + H(+)(out) = myo-inositol(in) + H(+)(in)</text>
        <dbReference type="Rhea" id="RHEA:60364"/>
        <dbReference type="ChEBI" id="CHEBI:15378"/>
        <dbReference type="ChEBI" id="CHEBI:17268"/>
    </reaction>
</comment>
<dbReference type="AlphaFoldDB" id="A0A1M2VXV9"/>
<comment type="similarity">
    <text evidence="2 8">Belongs to the major facilitator superfamily. Sugar transporter (TC 2.A.1.1) family.</text>
</comment>
<name>A0A1M2VXV9_TRAPU</name>
<dbReference type="PANTHER" id="PTHR48022">
    <property type="entry name" value="PLASTIDIC GLUCOSE TRANSPORTER 4"/>
    <property type="match status" value="1"/>
</dbReference>
<feature type="transmembrane region" description="Helical" evidence="9">
    <location>
        <begin position="373"/>
        <end position="393"/>
    </location>
</feature>
<feature type="transmembrane region" description="Helical" evidence="9">
    <location>
        <begin position="501"/>
        <end position="520"/>
    </location>
</feature>
<evidence type="ECO:0000313" key="12">
    <source>
        <dbReference type="Proteomes" id="UP000184267"/>
    </source>
</evidence>
<dbReference type="InterPro" id="IPR020846">
    <property type="entry name" value="MFS_dom"/>
</dbReference>
<evidence type="ECO:0000256" key="6">
    <source>
        <dbReference type="ARBA" id="ARBA00023136"/>
    </source>
</evidence>
<dbReference type="InterPro" id="IPR003663">
    <property type="entry name" value="Sugar/inositol_transpt"/>
</dbReference>